<dbReference type="AlphaFoldDB" id="A0A2S6HB60"/>
<dbReference type="RefSeq" id="WP_146086239.1">
    <property type="nucleotide sequence ID" value="NZ_PTIZ01000008.1"/>
</dbReference>
<accession>A0A2S6HB60</accession>
<evidence type="ECO:0000313" key="2">
    <source>
        <dbReference type="EMBL" id="PPK74623.1"/>
    </source>
</evidence>
<keyword evidence="1" id="KW-0175">Coiled coil</keyword>
<protein>
    <recommendedName>
        <fullName evidence="4">ParB/Sulfiredoxin domain-containing protein</fullName>
    </recommendedName>
</protein>
<comment type="caution">
    <text evidence="2">The sequence shown here is derived from an EMBL/GenBank/DDBJ whole genome shotgun (WGS) entry which is preliminary data.</text>
</comment>
<name>A0A2S6HB60_9GAMM</name>
<sequence>MTEKNTQTMELHPLCTYFPRMSDAEFDSLKDNLLDNGQTHPIYSLDGMILDGGNRYRALCELGIAPVIIEYTGSNPTQFILSSNLHRRHLTQGQSAAIVSASQSWVNAQVAGNPQLRDTAQLDTATARAKQSGVGHRTQQLADKLVKEAPAELVKEVIDGKKSLNKAIKEITPPKPVAPKPEPVQVVEQDAEENHEDQLSSIIDEQQGAIKALEADNDVMLKVFESDDRVLASIEEVKKLTGLNRDLNARINALMDEKNEAVKAAEHWKDQFLKLEAELKELQNI</sequence>
<dbReference type="SUPFAM" id="SSF110849">
    <property type="entry name" value="ParB/Sulfiredoxin"/>
    <property type="match status" value="1"/>
</dbReference>
<evidence type="ECO:0000256" key="1">
    <source>
        <dbReference type="SAM" id="Coils"/>
    </source>
</evidence>
<gene>
    <name evidence="2" type="ORF">B0F87_10897</name>
</gene>
<feature type="coiled-coil region" evidence="1">
    <location>
        <begin position="237"/>
        <end position="285"/>
    </location>
</feature>
<evidence type="ECO:0000313" key="3">
    <source>
        <dbReference type="Proteomes" id="UP000240010"/>
    </source>
</evidence>
<organism evidence="2 3">
    <name type="scientific">Methylobacter tundripaludum</name>
    <dbReference type="NCBI Taxonomy" id="173365"/>
    <lineage>
        <taxon>Bacteria</taxon>
        <taxon>Pseudomonadati</taxon>
        <taxon>Pseudomonadota</taxon>
        <taxon>Gammaproteobacteria</taxon>
        <taxon>Methylococcales</taxon>
        <taxon>Methylococcaceae</taxon>
        <taxon>Methylobacter</taxon>
    </lineage>
</organism>
<dbReference type="InterPro" id="IPR036086">
    <property type="entry name" value="ParB/Sulfiredoxin_sf"/>
</dbReference>
<dbReference type="Proteomes" id="UP000240010">
    <property type="component" value="Unassembled WGS sequence"/>
</dbReference>
<reference evidence="2 3" key="1">
    <citation type="submission" date="2018-02" db="EMBL/GenBank/DDBJ databases">
        <title>Subsurface microbial communities from deep shales in Ohio and West Virginia, USA.</title>
        <authorList>
            <person name="Wrighton K."/>
        </authorList>
    </citation>
    <scope>NUCLEOTIDE SEQUENCE [LARGE SCALE GENOMIC DNA]</scope>
    <source>
        <strain evidence="2 3">OWC-DMM</strain>
    </source>
</reference>
<evidence type="ECO:0008006" key="4">
    <source>
        <dbReference type="Google" id="ProtNLM"/>
    </source>
</evidence>
<proteinExistence type="predicted"/>
<dbReference type="EMBL" id="PTIZ01000008">
    <property type="protein sequence ID" value="PPK74623.1"/>
    <property type="molecule type" value="Genomic_DNA"/>
</dbReference>